<gene>
    <name evidence="2" type="ORF">BC938DRAFT_481210</name>
</gene>
<feature type="region of interest" description="Disordered" evidence="1">
    <location>
        <begin position="1"/>
        <end position="30"/>
    </location>
</feature>
<dbReference type="AlphaFoldDB" id="A0A433QGW6"/>
<organism evidence="2 3">
    <name type="scientific">Jimgerdemannia flammicorona</name>
    <dbReference type="NCBI Taxonomy" id="994334"/>
    <lineage>
        <taxon>Eukaryota</taxon>
        <taxon>Fungi</taxon>
        <taxon>Fungi incertae sedis</taxon>
        <taxon>Mucoromycota</taxon>
        <taxon>Mucoromycotina</taxon>
        <taxon>Endogonomycetes</taxon>
        <taxon>Endogonales</taxon>
        <taxon>Endogonaceae</taxon>
        <taxon>Jimgerdemannia</taxon>
    </lineage>
</organism>
<sequence length="170" mass="18191">MSATPKYLPERPCPGLNRLDPEPFGVDPPHRSGVLRDGLDHVLELDVGPAGEGRPVAGLAGRDGHGDVVLAEQTLPPNAWVAEFEERGQEQAVGGGEGGVDGRNGGTQGRERTAVRTLRGYNGRDEGCVRGEESREGAVEVDVAAFGEDLYGNQIWSMRNLSKFMVGTRK</sequence>
<evidence type="ECO:0000313" key="2">
    <source>
        <dbReference type="EMBL" id="RUS28984.1"/>
    </source>
</evidence>
<feature type="compositionally biased region" description="Gly residues" evidence="1">
    <location>
        <begin position="93"/>
        <end position="108"/>
    </location>
</feature>
<name>A0A433QGW6_9FUNG</name>
<keyword evidence="3" id="KW-1185">Reference proteome</keyword>
<reference evidence="2 3" key="1">
    <citation type="journal article" date="2018" name="New Phytol.">
        <title>Phylogenomics of Endogonaceae and evolution of mycorrhizas within Mucoromycota.</title>
        <authorList>
            <person name="Chang Y."/>
            <person name="Desiro A."/>
            <person name="Na H."/>
            <person name="Sandor L."/>
            <person name="Lipzen A."/>
            <person name="Clum A."/>
            <person name="Barry K."/>
            <person name="Grigoriev I.V."/>
            <person name="Martin F.M."/>
            <person name="Stajich J.E."/>
            <person name="Smith M.E."/>
            <person name="Bonito G."/>
            <person name="Spatafora J.W."/>
        </authorList>
    </citation>
    <scope>NUCLEOTIDE SEQUENCE [LARGE SCALE GENOMIC DNA]</scope>
    <source>
        <strain evidence="2 3">AD002</strain>
    </source>
</reference>
<dbReference type="EMBL" id="RBNJ01005818">
    <property type="protein sequence ID" value="RUS28984.1"/>
    <property type="molecule type" value="Genomic_DNA"/>
</dbReference>
<feature type="region of interest" description="Disordered" evidence="1">
    <location>
        <begin position="88"/>
        <end position="111"/>
    </location>
</feature>
<evidence type="ECO:0000256" key="1">
    <source>
        <dbReference type="SAM" id="MobiDB-lite"/>
    </source>
</evidence>
<protein>
    <submittedName>
        <fullName evidence="2">Uncharacterized protein</fullName>
    </submittedName>
</protein>
<accession>A0A433QGW6</accession>
<dbReference type="Proteomes" id="UP000274822">
    <property type="component" value="Unassembled WGS sequence"/>
</dbReference>
<evidence type="ECO:0000313" key="3">
    <source>
        <dbReference type="Proteomes" id="UP000274822"/>
    </source>
</evidence>
<proteinExistence type="predicted"/>
<comment type="caution">
    <text evidence="2">The sequence shown here is derived from an EMBL/GenBank/DDBJ whole genome shotgun (WGS) entry which is preliminary data.</text>
</comment>